<feature type="region of interest" description="Disordered" evidence="1">
    <location>
        <begin position="260"/>
        <end position="353"/>
    </location>
</feature>
<dbReference type="HOGENOM" id="CLU_590611_0_0_1"/>
<dbReference type="EMBL" id="KN838616">
    <property type="protein sequence ID" value="KIK00934.1"/>
    <property type="molecule type" value="Genomic_DNA"/>
</dbReference>
<evidence type="ECO:0000256" key="1">
    <source>
        <dbReference type="SAM" id="MobiDB-lite"/>
    </source>
</evidence>
<feature type="region of interest" description="Disordered" evidence="1">
    <location>
        <begin position="1"/>
        <end position="32"/>
    </location>
</feature>
<accession>A0A0C9XH90</accession>
<gene>
    <name evidence="2" type="ORF">K443DRAFT_592848</name>
</gene>
<organism evidence="2 3">
    <name type="scientific">Laccaria amethystina LaAM-08-1</name>
    <dbReference type="NCBI Taxonomy" id="1095629"/>
    <lineage>
        <taxon>Eukaryota</taxon>
        <taxon>Fungi</taxon>
        <taxon>Dikarya</taxon>
        <taxon>Basidiomycota</taxon>
        <taxon>Agaricomycotina</taxon>
        <taxon>Agaricomycetes</taxon>
        <taxon>Agaricomycetidae</taxon>
        <taxon>Agaricales</taxon>
        <taxon>Agaricineae</taxon>
        <taxon>Hydnangiaceae</taxon>
        <taxon>Laccaria</taxon>
    </lineage>
</organism>
<feature type="compositionally biased region" description="Pro residues" evidence="1">
    <location>
        <begin position="223"/>
        <end position="240"/>
    </location>
</feature>
<feature type="compositionally biased region" description="Basic residues" evidence="1">
    <location>
        <begin position="1"/>
        <end position="11"/>
    </location>
</feature>
<dbReference type="AlphaFoldDB" id="A0A0C9XH90"/>
<proteinExistence type="predicted"/>
<sequence>MSSRSHTRRTSSRTTAITHRLPSTLRKQTAPTTTSVSIVFAEPEQGSPLASALTKLPIARAAEMEMVQGITIADMDGKDVDMDVDVLGDTYSLSLQDDISTDATPSTVTSTPLLDAVADDVVPFPSLPPISQDDTCTPPSETVKASVPVSEPSTPRPPPVTSSPRSSSISTPSPRSTSWFSTFSRAKGRHASGSANVVPQTQSGDPSNRTPSPTSIDSRTLPDVPPDSLQPPPIPIPVPPLSALPPALCREASTLQALLSDTPTTTPHGKVEPGSLLNDLDHPVSSSPQVQSQSQSQPQAQAQGHVQEQEQVRGRPSLDVRLSSIDDRVPSLPSTPIYNHPTPSPFPSPTRARASVAQPMGTHTSTRFAMLFGRAGVPVGVEKGSGGLCGIFFMSTLVDRLEEVLMTRRLSVGPMTSAGEVPGQDPTSGNAVQSEDPKPVTRVIPSRDLNSSMISGVGQSENFAIVQSEVGGKSYFCEVLFLFRLSKSFMPDFIC</sequence>
<reference evidence="3" key="2">
    <citation type="submission" date="2015-01" db="EMBL/GenBank/DDBJ databases">
        <title>Evolutionary Origins and Diversification of the Mycorrhizal Mutualists.</title>
        <authorList>
            <consortium name="DOE Joint Genome Institute"/>
            <consortium name="Mycorrhizal Genomics Consortium"/>
            <person name="Kohler A."/>
            <person name="Kuo A."/>
            <person name="Nagy L.G."/>
            <person name="Floudas D."/>
            <person name="Copeland A."/>
            <person name="Barry K.W."/>
            <person name="Cichocki N."/>
            <person name="Veneault-Fourrey C."/>
            <person name="LaButti K."/>
            <person name="Lindquist E.A."/>
            <person name="Lipzen A."/>
            <person name="Lundell T."/>
            <person name="Morin E."/>
            <person name="Murat C."/>
            <person name="Riley R."/>
            <person name="Ohm R."/>
            <person name="Sun H."/>
            <person name="Tunlid A."/>
            <person name="Henrissat B."/>
            <person name="Grigoriev I.V."/>
            <person name="Hibbett D.S."/>
            <person name="Martin F."/>
        </authorList>
    </citation>
    <scope>NUCLEOTIDE SEQUENCE [LARGE SCALE GENOMIC DNA]</scope>
    <source>
        <strain evidence="3">LaAM-08-1</strain>
    </source>
</reference>
<feature type="compositionally biased region" description="Low complexity" evidence="1">
    <location>
        <begin position="162"/>
        <end position="178"/>
    </location>
</feature>
<reference evidence="2 3" key="1">
    <citation type="submission" date="2014-04" db="EMBL/GenBank/DDBJ databases">
        <authorList>
            <consortium name="DOE Joint Genome Institute"/>
            <person name="Kuo A."/>
            <person name="Kohler A."/>
            <person name="Nagy L.G."/>
            <person name="Floudas D."/>
            <person name="Copeland A."/>
            <person name="Barry K.W."/>
            <person name="Cichocki N."/>
            <person name="Veneault-Fourrey C."/>
            <person name="LaButti K."/>
            <person name="Lindquist E.A."/>
            <person name="Lipzen A."/>
            <person name="Lundell T."/>
            <person name="Morin E."/>
            <person name="Murat C."/>
            <person name="Sun H."/>
            <person name="Tunlid A."/>
            <person name="Henrissat B."/>
            <person name="Grigoriev I.V."/>
            <person name="Hibbett D.S."/>
            <person name="Martin F."/>
            <person name="Nordberg H.P."/>
            <person name="Cantor M.N."/>
            <person name="Hua S.X."/>
        </authorList>
    </citation>
    <scope>NUCLEOTIDE SEQUENCE [LARGE SCALE GENOMIC DNA]</scope>
    <source>
        <strain evidence="2 3">LaAM-08-1</strain>
    </source>
</reference>
<feature type="region of interest" description="Disordered" evidence="1">
    <location>
        <begin position="125"/>
        <end position="240"/>
    </location>
</feature>
<name>A0A0C9XH90_9AGAR</name>
<evidence type="ECO:0000313" key="3">
    <source>
        <dbReference type="Proteomes" id="UP000054477"/>
    </source>
</evidence>
<feature type="compositionally biased region" description="Basic and acidic residues" evidence="1">
    <location>
        <begin position="307"/>
        <end position="329"/>
    </location>
</feature>
<feature type="compositionally biased region" description="Polar residues" evidence="1">
    <location>
        <begin position="193"/>
        <end position="218"/>
    </location>
</feature>
<feature type="region of interest" description="Disordered" evidence="1">
    <location>
        <begin position="414"/>
        <end position="438"/>
    </location>
</feature>
<protein>
    <submittedName>
        <fullName evidence="2">Uncharacterized protein</fullName>
    </submittedName>
</protein>
<keyword evidence="3" id="KW-1185">Reference proteome</keyword>
<feature type="compositionally biased region" description="Low complexity" evidence="1">
    <location>
        <begin position="283"/>
        <end position="306"/>
    </location>
</feature>
<dbReference type="OrthoDB" id="2754806at2759"/>
<dbReference type="Proteomes" id="UP000054477">
    <property type="component" value="Unassembled WGS sequence"/>
</dbReference>
<evidence type="ECO:0000313" key="2">
    <source>
        <dbReference type="EMBL" id="KIK00934.1"/>
    </source>
</evidence>